<accession>A0A0U2C138</accession>
<gene>
    <name evidence="3" type="ORF">Shpa_3</name>
</gene>
<keyword evidence="4" id="KW-1185">Reference proteome</keyword>
<dbReference type="PANTHER" id="PTHR41287:SF1">
    <property type="entry name" value="PROTEIN YMFN"/>
    <property type="match status" value="1"/>
</dbReference>
<feature type="domain" description="Terminase large subunit-like ATPase" evidence="1">
    <location>
        <begin position="77"/>
        <end position="252"/>
    </location>
</feature>
<dbReference type="Gene3D" id="3.40.50.300">
    <property type="entry name" value="P-loop containing nucleotide triphosphate hydrolases"/>
    <property type="match status" value="1"/>
</dbReference>
<evidence type="ECO:0000259" key="1">
    <source>
        <dbReference type="Pfam" id="PF03354"/>
    </source>
</evidence>
<protein>
    <submittedName>
        <fullName evidence="3">Terminase large subunit-like protein</fullName>
    </submittedName>
</protein>
<dbReference type="Pfam" id="PF20441">
    <property type="entry name" value="TerL_nuclease"/>
    <property type="match status" value="1"/>
</dbReference>
<sequence length="584" mass="64374">MPSCNDEVTAYAEAVLSGEIVAGPHVRDACKRHMRDLERDDVIWDYPAAERFFAFCRTILRLGEGQFDGKPLELEPSQKFICGSLFGWKKPDGFRRFRRAYLEMGKGNGKSPMAGAIGLYGLVADGEAGAQIYAAGATKEQAGILFRDAVGMVGRAPALDKVIRRSGGPGREYNLAHLKSGSFFRPVSRDTKKTGSGPRPHFALCDEVHEHPDGGVIEILERGFKFREQPLLVMITNSGSDRKSICWQERKHAVAVASGEIEDDTTFSYVCALDDGDDPFNDPTCWIKANPLLGVTITEEYLAVQVAQAKNIAAKANGIKRLHFCIWTDAETAWMSREAWEAIEDHTLDLDQFQGRRCFAGLDLSAKADLTAKALIFEDGHDDEGQPKFAAFVHGYTPADTMLARAEKDGAPYHLWADAGFITAVPGKKTRLDFVAQDLIDDAERFELDFVAFDNFLIADFEAVLGDMGATLPMLDHPQGWNKRKRETEDGEEITLWMPGSIDALETLILEKRIRVHVNPALRSAVMSATFDRSPADLRRFVKHKATARIDMAVALAMAAGAATARCNNDRAANMNSFFASLGA</sequence>
<dbReference type="InterPro" id="IPR046462">
    <property type="entry name" value="TerL_nuclease"/>
</dbReference>
<reference evidence="3 4" key="1">
    <citation type="submission" date="2015-04" db="EMBL/GenBank/DDBJ databases">
        <title>Isolation and characterization of bacteriophages from East Africa Rift Valley soda lakes.</title>
        <authorList>
            <person name="van Zyl L.J."/>
            <person name="Nemavhulani S."/>
            <person name="Cowan D.A."/>
            <person name="Trindade M.I."/>
        </authorList>
    </citation>
    <scope>NUCLEOTIDE SEQUENCE [LARGE SCALE GENOMIC DNA]</scope>
</reference>
<dbReference type="InterPro" id="IPR005021">
    <property type="entry name" value="Terminase_largesu-like"/>
</dbReference>
<dbReference type="InterPro" id="IPR046461">
    <property type="entry name" value="TerL_ATPase"/>
</dbReference>
<evidence type="ECO:0000259" key="2">
    <source>
        <dbReference type="Pfam" id="PF20441"/>
    </source>
</evidence>
<dbReference type="EMBL" id="KR072689">
    <property type="protein sequence ID" value="AKG94514.1"/>
    <property type="molecule type" value="Genomic_DNA"/>
</dbReference>
<name>A0A0U2C138_9CAUD</name>
<dbReference type="Pfam" id="PF03354">
    <property type="entry name" value="TerL_ATPase"/>
    <property type="match status" value="1"/>
</dbReference>
<dbReference type="InterPro" id="IPR027417">
    <property type="entry name" value="P-loop_NTPase"/>
</dbReference>
<evidence type="ECO:0000313" key="3">
    <source>
        <dbReference type="EMBL" id="AKG94514.1"/>
    </source>
</evidence>
<feature type="domain" description="Terminase large subunit-like endonuclease" evidence="2">
    <location>
        <begin position="260"/>
        <end position="564"/>
    </location>
</feature>
<dbReference type="GO" id="GO:0004519">
    <property type="term" value="F:endonuclease activity"/>
    <property type="evidence" value="ECO:0007669"/>
    <property type="project" value="InterPro"/>
</dbReference>
<evidence type="ECO:0000313" key="4">
    <source>
        <dbReference type="Proteomes" id="UP000223061"/>
    </source>
</evidence>
<dbReference type="Proteomes" id="UP000223061">
    <property type="component" value="Segment"/>
</dbReference>
<dbReference type="OrthoDB" id="1044at10239"/>
<dbReference type="PANTHER" id="PTHR41287">
    <property type="match status" value="1"/>
</dbReference>
<proteinExistence type="predicted"/>
<organism evidence="3 4">
    <name type="scientific">Paracoccus phage Shpa</name>
    <dbReference type="NCBI Taxonomy" id="1647282"/>
    <lineage>
        <taxon>Viruses</taxon>
        <taxon>Duplodnaviria</taxon>
        <taxon>Heunggongvirae</taxon>
        <taxon>Uroviricota</taxon>
        <taxon>Caudoviricetes</taxon>
        <taxon>Vhulanivirus</taxon>
        <taxon>Vhulanivirus Shpa</taxon>
    </lineage>
</organism>